<feature type="active site" description="Nucleophile" evidence="9 11">
    <location>
        <position position="362"/>
    </location>
</feature>
<evidence type="ECO:0000256" key="12">
    <source>
        <dbReference type="RuleBase" id="RU361175"/>
    </source>
</evidence>
<keyword evidence="7 12" id="KW-0326">Glycosidase</keyword>
<evidence type="ECO:0000256" key="7">
    <source>
        <dbReference type="ARBA" id="ARBA00023295"/>
    </source>
</evidence>
<dbReference type="Gene3D" id="3.20.20.80">
    <property type="entry name" value="Glycosidases"/>
    <property type="match status" value="1"/>
</dbReference>
<dbReference type="InterPro" id="IPR018120">
    <property type="entry name" value="Glyco_hydro_1_AS"/>
</dbReference>
<feature type="binding site" evidence="10">
    <location>
        <position position="408"/>
    </location>
    <ligand>
        <name>substrate</name>
    </ligand>
</feature>
<proteinExistence type="inferred from homology"/>
<evidence type="ECO:0000256" key="4">
    <source>
        <dbReference type="ARBA" id="ARBA00022801"/>
    </source>
</evidence>
<keyword evidence="5" id="KW-0136">Cellulose degradation</keyword>
<dbReference type="SUPFAM" id="SSF51445">
    <property type="entry name" value="(Trans)glycosidases"/>
    <property type="match status" value="1"/>
</dbReference>
<evidence type="ECO:0000256" key="2">
    <source>
        <dbReference type="ARBA" id="ARBA00010838"/>
    </source>
</evidence>
<dbReference type="Proteomes" id="UP000323653">
    <property type="component" value="Chromosome"/>
</dbReference>
<evidence type="ECO:0000256" key="9">
    <source>
        <dbReference type="PIRSR" id="PIRSR617736-1"/>
    </source>
</evidence>
<feature type="binding site" evidence="10">
    <location>
        <position position="173"/>
    </location>
    <ligand>
        <name>substrate</name>
    </ligand>
</feature>
<dbReference type="PROSITE" id="PS00572">
    <property type="entry name" value="GLYCOSYL_HYDROL_F1_1"/>
    <property type="match status" value="1"/>
</dbReference>
<keyword evidence="4 12" id="KW-0378">Hydrolase</keyword>
<feature type="active site" description="Proton donor" evidence="9">
    <location>
        <position position="174"/>
    </location>
</feature>
<keyword evidence="6" id="KW-0119">Carbohydrate metabolism</keyword>
<keyword evidence="8" id="KW-0624">Polysaccharide degradation</keyword>
<organism evidence="13 14">
    <name type="scientific">Pedobacter aquae</name>
    <dbReference type="NCBI Taxonomy" id="2605747"/>
    <lineage>
        <taxon>Bacteria</taxon>
        <taxon>Pseudomonadati</taxon>
        <taxon>Bacteroidota</taxon>
        <taxon>Sphingobacteriia</taxon>
        <taxon>Sphingobacteriales</taxon>
        <taxon>Sphingobacteriaceae</taxon>
        <taxon>Pedobacter</taxon>
    </lineage>
</organism>
<evidence type="ECO:0000256" key="10">
    <source>
        <dbReference type="PIRSR" id="PIRSR617736-2"/>
    </source>
</evidence>
<evidence type="ECO:0000256" key="3">
    <source>
        <dbReference type="ARBA" id="ARBA00012744"/>
    </source>
</evidence>
<sequence>MPLNPEEFPSKEAFDPHFKWGVSVAAYQIEGAHDADGKGPSIWDVFTSKRGKVLNGDHGNIACDFYHRYTEDIALVKKLNIPNFRFSISWSRILPKGTGEVNPAGIAYYHQLIDECLAKGITPWITLYHWDLPQELEKQGGWTNRKVITWFEEFTRLCITTYGDKVHNWIVMNEPVVFTGAGYFLGLHAPGRRGMSNFLPAIHHATMAIAASARIIRQIKPEANIGTTFSCSYLEPYRNLERDRKAVARVNALLNRLYIEPLLGLGYPVKELPVLKGLQKYILAGDLEQLSFNFDFIGIQNYTREIIKNSWLTPYIGASLIKAEKRKVPITSMKWEVYPEAIYQMIKQFNAYPQIKKLLITENGAAFPDVKKDGHIHDTERLKYLQDNIKQVLRAKEEGYKVDGYFVWTLTDNFEWAEGYHPRFGLVHIDFETQERTIKDSGWWISKFLS</sequence>
<comment type="similarity">
    <text evidence="2 12">Belongs to the glycosyl hydrolase 1 family.</text>
</comment>
<dbReference type="InterPro" id="IPR017736">
    <property type="entry name" value="Glyco_hydro_1_beta-glucosidase"/>
</dbReference>
<evidence type="ECO:0000256" key="8">
    <source>
        <dbReference type="ARBA" id="ARBA00023326"/>
    </source>
</evidence>
<name>A0A5C0VDS5_9SPHI</name>
<protein>
    <recommendedName>
        <fullName evidence="3 12">Beta-glucosidase</fullName>
        <ecNumber evidence="3 12">3.2.1.21</ecNumber>
    </recommendedName>
</protein>
<feature type="binding site" evidence="10">
    <location>
        <begin position="415"/>
        <end position="416"/>
    </location>
    <ligand>
        <name>substrate</name>
    </ligand>
</feature>
<dbReference type="NCBIfam" id="TIGR03356">
    <property type="entry name" value="BGL"/>
    <property type="match status" value="1"/>
</dbReference>
<evidence type="ECO:0000256" key="6">
    <source>
        <dbReference type="ARBA" id="ARBA00023277"/>
    </source>
</evidence>
<gene>
    <name evidence="13" type="ORF">FYC62_03420</name>
</gene>
<dbReference type="InterPro" id="IPR033132">
    <property type="entry name" value="GH_1_N_CS"/>
</dbReference>
<evidence type="ECO:0000256" key="1">
    <source>
        <dbReference type="ARBA" id="ARBA00000448"/>
    </source>
</evidence>
<evidence type="ECO:0000313" key="14">
    <source>
        <dbReference type="Proteomes" id="UP000323653"/>
    </source>
</evidence>
<feature type="binding site" evidence="10">
    <location>
        <position position="302"/>
    </location>
    <ligand>
        <name>substrate</name>
    </ligand>
</feature>
<feature type="binding site" evidence="10">
    <location>
        <position position="129"/>
    </location>
    <ligand>
        <name>substrate</name>
    </ligand>
</feature>
<dbReference type="KEGG" id="pej:FYC62_03420"/>
<dbReference type="EMBL" id="CP043329">
    <property type="protein sequence ID" value="QEK50825.1"/>
    <property type="molecule type" value="Genomic_DNA"/>
</dbReference>
<dbReference type="Pfam" id="PF00232">
    <property type="entry name" value="Glyco_hydro_1"/>
    <property type="match status" value="1"/>
</dbReference>
<evidence type="ECO:0000313" key="13">
    <source>
        <dbReference type="EMBL" id="QEK50825.1"/>
    </source>
</evidence>
<evidence type="ECO:0000256" key="11">
    <source>
        <dbReference type="PROSITE-ProRule" id="PRU10055"/>
    </source>
</evidence>
<feature type="binding site" evidence="10">
    <location>
        <position position="28"/>
    </location>
    <ligand>
        <name>substrate</name>
    </ligand>
</feature>
<dbReference type="InterPro" id="IPR001360">
    <property type="entry name" value="Glyco_hydro_1"/>
</dbReference>
<dbReference type="PROSITE" id="PS00653">
    <property type="entry name" value="GLYCOSYL_HYDROL_F1_2"/>
    <property type="match status" value="1"/>
</dbReference>
<evidence type="ECO:0000256" key="5">
    <source>
        <dbReference type="ARBA" id="ARBA00023001"/>
    </source>
</evidence>
<dbReference type="PANTHER" id="PTHR10353:SF36">
    <property type="entry name" value="LP05116P"/>
    <property type="match status" value="1"/>
</dbReference>
<keyword evidence="14" id="KW-1185">Reference proteome</keyword>
<dbReference type="FunFam" id="3.20.20.80:FF:000004">
    <property type="entry name" value="Beta-glucosidase 6-phospho-beta-glucosidase"/>
    <property type="match status" value="1"/>
</dbReference>
<dbReference type="GO" id="GO:0008422">
    <property type="term" value="F:beta-glucosidase activity"/>
    <property type="evidence" value="ECO:0007669"/>
    <property type="project" value="UniProtKB-EC"/>
</dbReference>
<dbReference type="PRINTS" id="PR00131">
    <property type="entry name" value="GLHYDRLASE1"/>
</dbReference>
<dbReference type="AlphaFoldDB" id="A0A5C0VDS5"/>
<dbReference type="GO" id="GO:0005829">
    <property type="term" value="C:cytosol"/>
    <property type="evidence" value="ECO:0007669"/>
    <property type="project" value="TreeGrafter"/>
</dbReference>
<reference evidence="13 14" key="1">
    <citation type="submission" date="2019-08" db="EMBL/GenBank/DDBJ databases">
        <title>Pedobacter sp. nov., isolated from Han river, South Korea.</title>
        <authorList>
            <person name="Lee D.-H."/>
            <person name="Kim Y.-S."/>
            <person name="Hwang E.-M."/>
            <person name="Le Tran T.C."/>
            <person name="Cha C.-J."/>
        </authorList>
    </citation>
    <scope>NUCLEOTIDE SEQUENCE [LARGE SCALE GENOMIC DNA]</scope>
    <source>
        <strain evidence="13 14">CJ43</strain>
    </source>
</reference>
<dbReference type="PANTHER" id="PTHR10353">
    <property type="entry name" value="GLYCOSYL HYDROLASE"/>
    <property type="match status" value="1"/>
</dbReference>
<accession>A0A5C0VDS5</accession>
<dbReference type="InterPro" id="IPR017853">
    <property type="entry name" value="GH"/>
</dbReference>
<dbReference type="EC" id="3.2.1.21" evidence="3 12"/>
<comment type="catalytic activity">
    <reaction evidence="1 12">
        <text>Hydrolysis of terminal, non-reducing beta-D-glucosyl residues with release of beta-D-glucose.</text>
        <dbReference type="EC" id="3.2.1.21"/>
    </reaction>
</comment>
<dbReference type="GO" id="GO:0030245">
    <property type="term" value="P:cellulose catabolic process"/>
    <property type="evidence" value="ECO:0007669"/>
    <property type="project" value="UniProtKB-KW"/>
</dbReference>
<dbReference type="RefSeq" id="WP_149073923.1">
    <property type="nucleotide sequence ID" value="NZ_CP043329.1"/>
</dbReference>